<organism evidence="2 3">
    <name type="scientific">Antribacter soli</name>
    <dbReference type="NCBI Taxonomy" id="2910976"/>
    <lineage>
        <taxon>Bacteria</taxon>
        <taxon>Bacillati</taxon>
        <taxon>Actinomycetota</taxon>
        <taxon>Actinomycetes</taxon>
        <taxon>Micrococcales</taxon>
        <taxon>Promicromonosporaceae</taxon>
        <taxon>Antribacter</taxon>
    </lineage>
</organism>
<keyword evidence="1" id="KW-0812">Transmembrane</keyword>
<proteinExistence type="predicted"/>
<evidence type="ECO:0000256" key="1">
    <source>
        <dbReference type="SAM" id="Phobius"/>
    </source>
</evidence>
<name>A0AA41U6Q0_9MICO</name>
<evidence type="ECO:0000313" key="2">
    <source>
        <dbReference type="EMBL" id="MCF4120525.1"/>
    </source>
</evidence>
<evidence type="ECO:0000313" key="3">
    <source>
        <dbReference type="Proteomes" id="UP001165405"/>
    </source>
</evidence>
<dbReference type="EMBL" id="JAKGSG010000022">
    <property type="protein sequence ID" value="MCF4120525.1"/>
    <property type="molecule type" value="Genomic_DNA"/>
</dbReference>
<dbReference type="AlphaFoldDB" id="A0AA41U6Q0"/>
<dbReference type="RefSeq" id="WP_236088299.1">
    <property type="nucleotide sequence ID" value="NZ_JAKGSG010000022.1"/>
</dbReference>
<keyword evidence="1" id="KW-0472">Membrane</keyword>
<feature type="transmembrane region" description="Helical" evidence="1">
    <location>
        <begin position="83"/>
        <end position="108"/>
    </location>
</feature>
<dbReference type="Proteomes" id="UP001165405">
    <property type="component" value="Unassembled WGS sequence"/>
</dbReference>
<gene>
    <name evidence="2" type="ORF">L1785_06005</name>
</gene>
<feature type="transmembrane region" description="Helical" evidence="1">
    <location>
        <begin position="38"/>
        <end position="71"/>
    </location>
</feature>
<accession>A0AA41U6Q0</accession>
<reference evidence="2" key="1">
    <citation type="submission" date="2022-01" db="EMBL/GenBank/DDBJ databases">
        <title>Antribacter sp. nov., isolated from Guizhou of China.</title>
        <authorList>
            <person name="Chengliang C."/>
            <person name="Ya Z."/>
        </authorList>
    </citation>
    <scope>NUCLEOTIDE SEQUENCE</scope>
    <source>
        <strain evidence="2">KLBMP 9083</strain>
    </source>
</reference>
<protein>
    <submittedName>
        <fullName evidence="2">Uncharacterized protein</fullName>
    </submittedName>
</protein>
<keyword evidence="1" id="KW-1133">Transmembrane helix</keyword>
<comment type="caution">
    <text evidence="2">The sequence shown here is derived from an EMBL/GenBank/DDBJ whole genome shotgun (WGS) entry which is preliminary data.</text>
</comment>
<keyword evidence="3" id="KW-1185">Reference proteome</keyword>
<sequence length="408" mass="40287">MAAATLILPVLLAVITLGSGLAILRGTDPAGTSGREQVLGGLLLAGAAGLVLGFAWPWIGVVAAAGLAAYFVTTVVGRVRRTAVGVGQAALAAVLAVAVLALGVAGIARAGGAAGSGVATPDAPGPVSTLGPVPDDVLAALRVELRQGRTQYAGREAVLHITNDSAETLTLLDGSLDAEGFGPSTPTKPGRELVLRPGAGRDVYLRLGDPVCAPGDGAADAGEPAPSTPPAATVTVALGDGEGRGDPTAVGHPVDDPNGHLARNHAVDCAVTALAAGATLTVADTVRTEVGAGEPVAVVTVDVSPVPGGPEVRVTRIAGTTLMSAPGGIAAWEGAALAGQDAGRIELSVVPTRCDQHAVAEDKRGTFVPVHATVGGVEQHVVYLTMPDSARGDLYDFIGVACGWPAAG</sequence>